<dbReference type="KEGG" id="aot:AcetOri_orf02461"/>
<evidence type="ECO:0000313" key="1">
    <source>
        <dbReference type="EMBL" id="BBC79981.1"/>
    </source>
</evidence>
<accession>A0A2Z5ZHG9</accession>
<sequence>MQNTSGAVLGVVGKRFTNRTNNKTLIKSWSVLCNKLYLRAFLEIHG</sequence>
<evidence type="ECO:0000313" key="2">
    <source>
        <dbReference type="Proteomes" id="UP000270034"/>
    </source>
</evidence>
<reference evidence="1 2" key="1">
    <citation type="submission" date="2018-02" db="EMBL/GenBank/DDBJ databases">
        <title>Acetobacter orientalis genome.</title>
        <authorList>
            <person name="Nakashima N."/>
            <person name="Tamura T."/>
        </authorList>
    </citation>
    <scope>NUCLEOTIDE SEQUENCE [LARGE SCALE GENOMIC DNA]</scope>
    <source>
        <strain evidence="1 2">FAN1</strain>
    </source>
</reference>
<name>A0A2Z5ZHG9_9PROT</name>
<proteinExistence type="predicted"/>
<dbReference type="AlphaFoldDB" id="A0A2Z5ZHG9"/>
<gene>
    <name evidence="1" type="ORF">AcetOrient_orf02461</name>
</gene>
<dbReference type="EMBL" id="AP018515">
    <property type="protein sequence ID" value="BBC79981.1"/>
    <property type="molecule type" value="Genomic_DNA"/>
</dbReference>
<protein>
    <submittedName>
        <fullName evidence="1">Uncharacterized protein</fullName>
    </submittedName>
</protein>
<dbReference type="Proteomes" id="UP000270034">
    <property type="component" value="Chromosome"/>
</dbReference>
<organism evidence="1 2">
    <name type="scientific">Acetobacter orientalis</name>
    <dbReference type="NCBI Taxonomy" id="146474"/>
    <lineage>
        <taxon>Bacteria</taxon>
        <taxon>Pseudomonadati</taxon>
        <taxon>Pseudomonadota</taxon>
        <taxon>Alphaproteobacteria</taxon>
        <taxon>Acetobacterales</taxon>
        <taxon>Acetobacteraceae</taxon>
        <taxon>Acetobacter</taxon>
    </lineage>
</organism>